<dbReference type="EMBL" id="LLXI01000001">
    <property type="protein sequence ID" value="PKY37329.1"/>
    <property type="molecule type" value="Genomic_DNA"/>
</dbReference>
<proteinExistence type="predicted"/>
<comment type="caution">
    <text evidence="1">The sequence shown here is derived from an EMBL/GenBank/DDBJ whole genome shotgun (WGS) entry which is preliminary data.</text>
</comment>
<organism evidence="1 2">
    <name type="scientific">Rhizophagus irregularis</name>
    <dbReference type="NCBI Taxonomy" id="588596"/>
    <lineage>
        <taxon>Eukaryota</taxon>
        <taxon>Fungi</taxon>
        <taxon>Fungi incertae sedis</taxon>
        <taxon>Mucoromycota</taxon>
        <taxon>Glomeromycotina</taxon>
        <taxon>Glomeromycetes</taxon>
        <taxon>Glomerales</taxon>
        <taxon>Glomeraceae</taxon>
        <taxon>Rhizophagus</taxon>
    </lineage>
</organism>
<sequence>MQHAEKLEHVRQEYKWNMESLQKNLFPLMQIQIILLEAISNSNKEEIWDKLFGVITFSMMIKQSLTPGQGRAPFNKKDFEILSSQGTYSCLSRRAVNRNYLKRSTGSILGIIKVKKEDFMKGFAQASLQMKSTLTLGRNGSASSIPAIQFMQF</sequence>
<evidence type="ECO:0000313" key="2">
    <source>
        <dbReference type="Proteomes" id="UP000234323"/>
    </source>
</evidence>
<keyword evidence="2" id="KW-1185">Reference proteome</keyword>
<reference evidence="1 2" key="1">
    <citation type="submission" date="2015-10" db="EMBL/GenBank/DDBJ databases">
        <title>Genome analyses suggest a sexual origin of heterokaryosis in a supposedly ancient asexual fungus.</title>
        <authorList>
            <person name="Ropars J."/>
            <person name="Sedzielewska K."/>
            <person name="Noel J."/>
            <person name="Charron P."/>
            <person name="Farinelli L."/>
            <person name="Marton T."/>
            <person name="Kruger M."/>
            <person name="Pelin A."/>
            <person name="Brachmann A."/>
            <person name="Corradi N."/>
        </authorList>
    </citation>
    <scope>NUCLEOTIDE SEQUENCE [LARGE SCALE GENOMIC DNA]</scope>
    <source>
        <strain evidence="1 2">A4</strain>
    </source>
</reference>
<gene>
    <name evidence="1" type="ORF">RhiirA4_536338</name>
</gene>
<evidence type="ECO:0000313" key="1">
    <source>
        <dbReference type="EMBL" id="PKY37329.1"/>
    </source>
</evidence>
<dbReference type="AlphaFoldDB" id="A0A2I1FSH9"/>
<accession>A0A2I1FSH9</accession>
<dbReference type="Proteomes" id="UP000234323">
    <property type="component" value="Unassembled WGS sequence"/>
</dbReference>
<protein>
    <submittedName>
        <fullName evidence="1">Uncharacterized protein</fullName>
    </submittedName>
</protein>
<name>A0A2I1FSH9_9GLOM</name>